<evidence type="ECO:0000259" key="4">
    <source>
        <dbReference type="Pfam" id="PF03446"/>
    </source>
</evidence>
<evidence type="ECO:0000256" key="3">
    <source>
        <dbReference type="PIRSR" id="PIRSR000103-1"/>
    </source>
</evidence>
<dbReference type="InterPro" id="IPR051265">
    <property type="entry name" value="HIBADH-related_NP60_sf"/>
</dbReference>
<keyword evidence="1" id="KW-0560">Oxidoreductase</keyword>
<dbReference type="PIRSF" id="PIRSF000103">
    <property type="entry name" value="HIBADH"/>
    <property type="match status" value="1"/>
</dbReference>
<dbReference type="InterPro" id="IPR002204">
    <property type="entry name" value="3-OH-isobutyrate_DH-rel_CS"/>
</dbReference>
<reference evidence="6 7" key="1">
    <citation type="journal article" date="2011" name="Stand. Genomic Sci.">
        <title>Complete genome sequence of Deinococcus maricopensis type strain (LB-34).</title>
        <authorList>
            <person name="Pukall R."/>
            <person name="Zeytun A."/>
            <person name="Lucas S."/>
            <person name="Lapidus A."/>
            <person name="Hammon N."/>
            <person name="Deshpande S."/>
            <person name="Nolan M."/>
            <person name="Cheng J.F."/>
            <person name="Pitluck S."/>
            <person name="Liolios K."/>
            <person name="Pagani I."/>
            <person name="Mikhailova N."/>
            <person name="Ivanova N."/>
            <person name="Mavromatis K."/>
            <person name="Pati A."/>
            <person name="Tapia R."/>
            <person name="Han C."/>
            <person name="Goodwin L."/>
            <person name="Chen A."/>
            <person name="Palaniappan K."/>
            <person name="Land M."/>
            <person name="Hauser L."/>
            <person name="Chang Y.J."/>
            <person name="Jeffries C.D."/>
            <person name="Brambilla E.M."/>
            <person name="Rohde M."/>
            <person name="Goker M."/>
            <person name="Detter J.C."/>
            <person name="Woyke T."/>
            <person name="Bristow J."/>
            <person name="Eisen J.A."/>
            <person name="Markowitz V."/>
            <person name="Hugenholtz P."/>
            <person name="Kyrpides N.C."/>
            <person name="Klenk H.P."/>
        </authorList>
    </citation>
    <scope>NUCLEOTIDE SEQUENCE [LARGE SCALE GENOMIC DNA]</scope>
    <source>
        <strain evidence="7">DSM 21211 / LMG 22137 / NRRL B-23946 / LB-34</strain>
    </source>
</reference>
<evidence type="ECO:0000256" key="2">
    <source>
        <dbReference type="ARBA" id="ARBA00023027"/>
    </source>
</evidence>
<dbReference type="AlphaFoldDB" id="E8U341"/>
<dbReference type="InterPro" id="IPR013328">
    <property type="entry name" value="6PGD_dom2"/>
</dbReference>
<dbReference type="GO" id="GO:0051287">
    <property type="term" value="F:NAD binding"/>
    <property type="evidence" value="ECO:0007669"/>
    <property type="project" value="InterPro"/>
</dbReference>
<dbReference type="GO" id="GO:0016491">
    <property type="term" value="F:oxidoreductase activity"/>
    <property type="evidence" value="ECO:0007669"/>
    <property type="project" value="UniProtKB-KW"/>
</dbReference>
<feature type="active site" evidence="3">
    <location>
        <position position="177"/>
    </location>
</feature>
<organism evidence="6 7">
    <name type="scientific">Deinococcus maricopensis (strain DSM 21211 / LMG 22137 / NRRL B-23946 / LB-34)</name>
    <dbReference type="NCBI Taxonomy" id="709986"/>
    <lineage>
        <taxon>Bacteria</taxon>
        <taxon>Thermotogati</taxon>
        <taxon>Deinococcota</taxon>
        <taxon>Deinococci</taxon>
        <taxon>Deinococcales</taxon>
        <taxon>Deinococcaceae</taxon>
        <taxon>Deinococcus</taxon>
    </lineage>
</organism>
<evidence type="ECO:0000313" key="7">
    <source>
        <dbReference type="Proteomes" id="UP000008635"/>
    </source>
</evidence>
<evidence type="ECO:0000256" key="1">
    <source>
        <dbReference type="ARBA" id="ARBA00023002"/>
    </source>
</evidence>
<reference evidence="7" key="2">
    <citation type="submission" date="2011-01" db="EMBL/GenBank/DDBJ databases">
        <title>The complete genome of Deinococcus maricopensis DSM 21211.</title>
        <authorList>
            <consortium name="US DOE Joint Genome Institute (JGI-PGF)"/>
            <person name="Lucas S."/>
            <person name="Copeland A."/>
            <person name="Lapidus A."/>
            <person name="Goodwin L."/>
            <person name="Pitluck S."/>
            <person name="Kyrpides N."/>
            <person name="Mavromatis K."/>
            <person name="Pagani I."/>
            <person name="Ivanova N."/>
            <person name="Ovchinnikova G."/>
            <person name="Zeytun A."/>
            <person name="Detter J.C."/>
            <person name="Han C."/>
            <person name="Land M."/>
            <person name="Hauser L."/>
            <person name="Markowitz V."/>
            <person name="Cheng J.-F."/>
            <person name="Hugenholtz P."/>
            <person name="Woyke T."/>
            <person name="Wu D."/>
            <person name="Pukall R."/>
            <person name="Gehrich-Schroeter G."/>
            <person name="Brambilla E."/>
            <person name="Klenk H.-P."/>
            <person name="Eisen J.A."/>
        </authorList>
    </citation>
    <scope>NUCLEOTIDE SEQUENCE [LARGE SCALE GENOMIC DNA]</scope>
    <source>
        <strain evidence="7">DSM 21211 / LMG 22137 / NRRL B-23946 / LB-34</strain>
    </source>
</reference>
<dbReference type="KEGG" id="dmr:Deima_0325"/>
<dbReference type="Pfam" id="PF03446">
    <property type="entry name" value="NAD_binding_2"/>
    <property type="match status" value="1"/>
</dbReference>
<dbReference type="Gene3D" id="1.10.1040.10">
    <property type="entry name" value="N-(1-d-carboxylethyl)-l-norvaline Dehydrogenase, domain 2"/>
    <property type="match status" value="1"/>
</dbReference>
<sequence length="313" mass="32365">MTMNGSVSPVGFLGLGVMGQPMALNLARTGTPLVVWNRTAARCAPLRDLGADVAETPAEVFARARTVIVMLVDEAAIDAVLRRGTAEFPAFVAGRTLVVTSSITPEYSRALAAEVGAHGGTYVEAPVSGSRIPAEQGALVGMLAGDEAVVEALRPILQPVCRAVVYCGPVGHALLMKFAVNLFLNVMVAGLAEAAHFAGQQGLDLRQFQAVLDAGPMASGVSRLKVAKLVERDFSVQAAVSDALNSARMISETARASGTAAPLIDLTRALLAETVALGAPREDMIAVVRALEARTTAGGEGAPLQQLAEDRSG</sequence>
<feature type="domain" description="6-phosphogluconate dehydrogenase NADP-binding" evidence="4">
    <location>
        <begin position="10"/>
        <end position="168"/>
    </location>
</feature>
<accession>E8U341</accession>
<dbReference type="InterPro" id="IPR015815">
    <property type="entry name" value="HIBADH-related"/>
</dbReference>
<dbReference type="EMBL" id="CP002454">
    <property type="protein sequence ID" value="ADV65986.1"/>
    <property type="molecule type" value="Genomic_DNA"/>
</dbReference>
<name>E8U341_DEIML</name>
<dbReference type="PANTHER" id="PTHR43580:SF2">
    <property type="entry name" value="CYTOKINE-LIKE NUCLEAR FACTOR N-PAC"/>
    <property type="match status" value="1"/>
</dbReference>
<evidence type="ECO:0000313" key="6">
    <source>
        <dbReference type="EMBL" id="ADV65986.1"/>
    </source>
</evidence>
<dbReference type="Gene3D" id="3.40.50.720">
    <property type="entry name" value="NAD(P)-binding Rossmann-like Domain"/>
    <property type="match status" value="1"/>
</dbReference>
<feature type="domain" description="3-hydroxyisobutyrate dehydrogenase-like NAD-binding" evidence="5">
    <location>
        <begin position="171"/>
        <end position="291"/>
    </location>
</feature>
<keyword evidence="2" id="KW-0520">NAD</keyword>
<dbReference type="PROSITE" id="PS00895">
    <property type="entry name" value="3_HYDROXYISOBUT_DH"/>
    <property type="match status" value="1"/>
</dbReference>
<keyword evidence="7" id="KW-1185">Reference proteome</keyword>
<evidence type="ECO:0000259" key="5">
    <source>
        <dbReference type="Pfam" id="PF14833"/>
    </source>
</evidence>
<dbReference type="SUPFAM" id="SSF51735">
    <property type="entry name" value="NAD(P)-binding Rossmann-fold domains"/>
    <property type="match status" value="1"/>
</dbReference>
<dbReference type="GO" id="GO:0016054">
    <property type="term" value="P:organic acid catabolic process"/>
    <property type="evidence" value="ECO:0007669"/>
    <property type="project" value="UniProtKB-ARBA"/>
</dbReference>
<dbReference type="eggNOG" id="COG2084">
    <property type="taxonomic scope" value="Bacteria"/>
</dbReference>
<dbReference type="Proteomes" id="UP000008635">
    <property type="component" value="Chromosome"/>
</dbReference>
<dbReference type="InterPro" id="IPR036291">
    <property type="entry name" value="NAD(P)-bd_dom_sf"/>
</dbReference>
<dbReference type="STRING" id="709986.Deima_0325"/>
<dbReference type="PANTHER" id="PTHR43580">
    <property type="entry name" value="OXIDOREDUCTASE GLYR1-RELATED"/>
    <property type="match status" value="1"/>
</dbReference>
<dbReference type="GO" id="GO:0050661">
    <property type="term" value="F:NADP binding"/>
    <property type="evidence" value="ECO:0007669"/>
    <property type="project" value="InterPro"/>
</dbReference>
<gene>
    <name evidence="6" type="ordered locus">Deima_0325</name>
</gene>
<dbReference type="Pfam" id="PF14833">
    <property type="entry name" value="NAD_binding_11"/>
    <property type="match status" value="1"/>
</dbReference>
<proteinExistence type="predicted"/>
<protein>
    <submittedName>
        <fullName evidence="6">6-phosphogluconate dehydrogenase NAD-binding protein</fullName>
    </submittedName>
</protein>
<dbReference type="HOGENOM" id="CLU_035117_0_2_0"/>
<dbReference type="InterPro" id="IPR008927">
    <property type="entry name" value="6-PGluconate_DH-like_C_sf"/>
</dbReference>
<dbReference type="InterPro" id="IPR006115">
    <property type="entry name" value="6PGDH_NADP-bd"/>
</dbReference>
<dbReference type="InterPro" id="IPR029154">
    <property type="entry name" value="HIBADH-like_NADP-bd"/>
</dbReference>
<dbReference type="SUPFAM" id="SSF48179">
    <property type="entry name" value="6-phosphogluconate dehydrogenase C-terminal domain-like"/>
    <property type="match status" value="1"/>
</dbReference>